<dbReference type="InterPro" id="IPR036651">
    <property type="entry name" value="Gln_synt_N_sf"/>
</dbReference>
<dbReference type="SMART" id="SM01230">
    <property type="entry name" value="Gln-synt_C"/>
    <property type="match status" value="1"/>
</dbReference>
<reference evidence="7" key="1">
    <citation type="submission" date="2020-05" db="EMBL/GenBank/DDBJ databases">
        <authorList>
            <person name="Chiriac C."/>
            <person name="Salcher M."/>
            <person name="Ghai R."/>
            <person name="Kavagutti S V."/>
        </authorList>
    </citation>
    <scope>NUCLEOTIDE SEQUENCE</scope>
</reference>
<dbReference type="PROSITE" id="PS51987">
    <property type="entry name" value="GS_CATALYTIC"/>
    <property type="match status" value="1"/>
</dbReference>
<dbReference type="AlphaFoldDB" id="A0A6J6MBS4"/>
<dbReference type="InterPro" id="IPR014746">
    <property type="entry name" value="Gln_synth/guanido_kin_cat_dom"/>
</dbReference>
<sequence>MLRGMLTPDEIRAEIKDGSIDTVLVVFPDLQGRLMGKRVVGDYFVEEVLDGGALEACNYLLALDIDMTPMPGYRYANWEQGYGDFRLRPDLSTMRRIPWIERTALVMCDLEDETTGAPVEVSPRQILRRQIERAAKLGYTVNIGAELEFFLFRDTYEEAAAKGYRDLVPHSDVIEDYHIFQTTRDEYLIREIRNSMNNAGIKVEFSKGEAGKGQHEINLKYADALVMADRHAIYKNGTKEIAANAGRSITFMAKYSMEEVGSSCHLHSSLWSADGESQMWDESAPENMTPVFRGWLGGMIAMGQEFAWMFAPYVNSYKRYQPESWAPTALAWGKDNRTCGYRVVGHGSAYRMESRIPGADCNPYLAYAATIAAGLHGIEKGLDPGDAFSGNAYADESLERVPHTLVDAINAFAGSQVAKDAFGEDVHHHLLNTAQQEWNSFNKVVTDWERRRNFEQI</sequence>
<dbReference type="Pfam" id="PF00120">
    <property type="entry name" value="Gln-synt_C"/>
    <property type="match status" value="1"/>
</dbReference>
<dbReference type="GO" id="GO:0006576">
    <property type="term" value="P:biogenic amine metabolic process"/>
    <property type="evidence" value="ECO:0007669"/>
    <property type="project" value="UniProtKB-ARBA"/>
</dbReference>
<keyword evidence="3" id="KW-0547">Nucleotide-binding</keyword>
<evidence type="ECO:0000256" key="1">
    <source>
        <dbReference type="ARBA" id="ARBA00009897"/>
    </source>
</evidence>
<gene>
    <name evidence="7" type="ORF">UFOPK2242_01420</name>
    <name evidence="8" type="ORF">UFOPK2996_01156</name>
    <name evidence="9" type="ORF">UFOPK3974_01192</name>
</gene>
<dbReference type="EMBL" id="CAFAAH010000169">
    <property type="protein sequence ID" value="CAB4802615.1"/>
    <property type="molecule type" value="Genomic_DNA"/>
</dbReference>
<comment type="similarity">
    <text evidence="1">Belongs to the glutamine synthetase family.</text>
</comment>
<accession>A0A6J6MBS4</accession>
<evidence type="ECO:0000256" key="2">
    <source>
        <dbReference type="ARBA" id="ARBA00022598"/>
    </source>
</evidence>
<dbReference type="InterPro" id="IPR008146">
    <property type="entry name" value="Gln_synth_cat_dom"/>
</dbReference>
<name>A0A6J6MBS4_9ZZZZ</name>
<protein>
    <submittedName>
        <fullName evidence="7">Unannotated protein</fullName>
    </submittedName>
</protein>
<evidence type="ECO:0000313" key="7">
    <source>
        <dbReference type="EMBL" id="CAB4670304.1"/>
    </source>
</evidence>
<dbReference type="SUPFAM" id="SSF55931">
    <property type="entry name" value="Glutamine synthetase/guanido kinase"/>
    <property type="match status" value="1"/>
</dbReference>
<evidence type="ECO:0000259" key="6">
    <source>
        <dbReference type="PROSITE" id="PS51987"/>
    </source>
</evidence>
<proteinExistence type="inferred from homology"/>
<dbReference type="EMBL" id="CAEZWM010000222">
    <property type="protein sequence ID" value="CAB4670304.1"/>
    <property type="molecule type" value="Genomic_DNA"/>
</dbReference>
<dbReference type="Gene3D" id="3.10.20.70">
    <property type="entry name" value="Glutamine synthetase, N-terminal domain"/>
    <property type="match status" value="1"/>
</dbReference>
<dbReference type="PROSITE" id="PS51986">
    <property type="entry name" value="GS_BETA_GRASP"/>
    <property type="match status" value="1"/>
</dbReference>
<dbReference type="EMBL" id="CAFBOR010000181">
    <property type="protein sequence ID" value="CAB4995557.1"/>
    <property type="molecule type" value="Genomic_DNA"/>
</dbReference>
<dbReference type="PANTHER" id="PTHR43785:SF12">
    <property type="entry name" value="TYPE-1 GLUTAMINE SYNTHETASE 2"/>
    <property type="match status" value="1"/>
</dbReference>
<keyword evidence="2" id="KW-0436">Ligase</keyword>
<dbReference type="GO" id="GO:0006542">
    <property type="term" value="P:glutamine biosynthetic process"/>
    <property type="evidence" value="ECO:0007669"/>
    <property type="project" value="InterPro"/>
</dbReference>
<dbReference type="Gene3D" id="3.30.590.10">
    <property type="entry name" value="Glutamine synthetase/guanido kinase, catalytic domain"/>
    <property type="match status" value="1"/>
</dbReference>
<keyword evidence="4" id="KW-0067">ATP-binding</keyword>
<feature type="domain" description="GS catalytic" evidence="6">
    <location>
        <begin position="123"/>
        <end position="457"/>
    </location>
</feature>
<evidence type="ECO:0000313" key="8">
    <source>
        <dbReference type="EMBL" id="CAB4802615.1"/>
    </source>
</evidence>
<evidence type="ECO:0000313" key="9">
    <source>
        <dbReference type="EMBL" id="CAB4995557.1"/>
    </source>
</evidence>
<dbReference type="GO" id="GO:0004356">
    <property type="term" value="F:glutamine synthetase activity"/>
    <property type="evidence" value="ECO:0007669"/>
    <property type="project" value="InterPro"/>
</dbReference>
<evidence type="ECO:0000259" key="5">
    <source>
        <dbReference type="PROSITE" id="PS51986"/>
    </source>
</evidence>
<dbReference type="FunFam" id="3.30.590.10:FF:000005">
    <property type="entry name" value="Probable glutamine synthetase"/>
    <property type="match status" value="1"/>
</dbReference>
<evidence type="ECO:0000256" key="3">
    <source>
        <dbReference type="ARBA" id="ARBA00022741"/>
    </source>
</evidence>
<dbReference type="PANTHER" id="PTHR43785">
    <property type="entry name" value="GAMMA-GLUTAMYLPUTRESCINE SYNTHETASE"/>
    <property type="match status" value="1"/>
</dbReference>
<organism evidence="7">
    <name type="scientific">freshwater metagenome</name>
    <dbReference type="NCBI Taxonomy" id="449393"/>
    <lineage>
        <taxon>unclassified sequences</taxon>
        <taxon>metagenomes</taxon>
        <taxon>ecological metagenomes</taxon>
    </lineage>
</organism>
<feature type="domain" description="GS beta-grasp" evidence="5">
    <location>
        <begin position="18"/>
        <end position="115"/>
    </location>
</feature>
<dbReference type="SUPFAM" id="SSF54368">
    <property type="entry name" value="Glutamine synthetase, N-terminal domain"/>
    <property type="match status" value="1"/>
</dbReference>
<evidence type="ECO:0000256" key="4">
    <source>
        <dbReference type="ARBA" id="ARBA00022840"/>
    </source>
</evidence>
<dbReference type="GO" id="GO:0005524">
    <property type="term" value="F:ATP binding"/>
    <property type="evidence" value="ECO:0007669"/>
    <property type="project" value="UniProtKB-KW"/>
</dbReference>
<dbReference type="InterPro" id="IPR008147">
    <property type="entry name" value="Gln_synt_N"/>
</dbReference>